<dbReference type="WBParaSite" id="ACRNAN_Path_1189.g4620.t1">
    <property type="protein sequence ID" value="ACRNAN_Path_1189.g4620.t1"/>
    <property type="gene ID" value="ACRNAN_Path_1189.g4620"/>
</dbReference>
<name>A0A914BX01_9BILA</name>
<comment type="subcellular location">
    <subcellularLocation>
        <location evidence="1">Membrane</location>
        <topology evidence="1">Multi-pass membrane protein</topology>
    </subcellularLocation>
</comment>
<dbReference type="GO" id="GO:0000030">
    <property type="term" value="F:mannosyltransferase activity"/>
    <property type="evidence" value="ECO:0007669"/>
    <property type="project" value="TreeGrafter"/>
</dbReference>
<dbReference type="Proteomes" id="UP000887540">
    <property type="component" value="Unplaced"/>
</dbReference>
<evidence type="ECO:0000256" key="1">
    <source>
        <dbReference type="ARBA" id="ARBA00004141"/>
    </source>
</evidence>
<dbReference type="Pfam" id="PF10034">
    <property type="entry name" value="Dpy19"/>
    <property type="match status" value="1"/>
</dbReference>
<keyword evidence="8" id="KW-1185">Reference proteome</keyword>
<evidence type="ECO:0000313" key="8">
    <source>
        <dbReference type="Proteomes" id="UP000887540"/>
    </source>
</evidence>
<keyword evidence="7" id="KW-0472">Membrane</keyword>
<keyword evidence="3" id="KW-0328">Glycosyltransferase</keyword>
<keyword evidence="4" id="KW-0808">Transferase</keyword>
<organism evidence="8 9">
    <name type="scientific">Acrobeloides nanus</name>
    <dbReference type="NCBI Taxonomy" id="290746"/>
    <lineage>
        <taxon>Eukaryota</taxon>
        <taxon>Metazoa</taxon>
        <taxon>Ecdysozoa</taxon>
        <taxon>Nematoda</taxon>
        <taxon>Chromadorea</taxon>
        <taxon>Rhabditida</taxon>
        <taxon>Tylenchina</taxon>
        <taxon>Cephalobomorpha</taxon>
        <taxon>Cephaloboidea</taxon>
        <taxon>Cephalobidae</taxon>
        <taxon>Acrobeloides</taxon>
    </lineage>
</organism>
<dbReference type="InterPro" id="IPR018732">
    <property type="entry name" value="Dpy-19/Dpy-19-like"/>
</dbReference>
<keyword evidence="5" id="KW-0812">Transmembrane</keyword>
<evidence type="ECO:0000256" key="6">
    <source>
        <dbReference type="ARBA" id="ARBA00022989"/>
    </source>
</evidence>
<evidence type="ECO:0000256" key="4">
    <source>
        <dbReference type="ARBA" id="ARBA00022679"/>
    </source>
</evidence>
<dbReference type="PANTHER" id="PTHR31488">
    <property type="entry name" value="DPY-19-LIKE 1, LIKE (H. SAPIENS)"/>
    <property type="match status" value="1"/>
</dbReference>
<evidence type="ECO:0000256" key="7">
    <source>
        <dbReference type="ARBA" id="ARBA00023136"/>
    </source>
</evidence>
<keyword evidence="6" id="KW-1133">Transmembrane helix</keyword>
<proteinExistence type="inferred from homology"/>
<dbReference type="GO" id="GO:0005637">
    <property type="term" value="C:nuclear inner membrane"/>
    <property type="evidence" value="ECO:0007669"/>
    <property type="project" value="TreeGrafter"/>
</dbReference>
<evidence type="ECO:0000256" key="2">
    <source>
        <dbReference type="ARBA" id="ARBA00008744"/>
    </source>
</evidence>
<dbReference type="AlphaFoldDB" id="A0A914BX01"/>
<dbReference type="PANTHER" id="PTHR31488:SF1">
    <property type="entry name" value="C-MANNOSYLTRANSFERASE DPY19L1"/>
    <property type="match status" value="1"/>
</dbReference>
<comment type="similarity">
    <text evidence="2">Belongs to the dpy-19 family.</text>
</comment>
<accession>A0A914BX01</accession>
<protein>
    <submittedName>
        <fullName evidence="9">Uncharacterized protein</fullName>
    </submittedName>
</protein>
<evidence type="ECO:0000256" key="5">
    <source>
        <dbReference type="ARBA" id="ARBA00022692"/>
    </source>
</evidence>
<evidence type="ECO:0000313" key="9">
    <source>
        <dbReference type="WBParaSite" id="ACRNAN_Path_1189.g4620.t1"/>
    </source>
</evidence>
<evidence type="ECO:0000256" key="3">
    <source>
        <dbReference type="ARBA" id="ARBA00022676"/>
    </source>
</evidence>
<reference evidence="9" key="1">
    <citation type="submission" date="2022-11" db="UniProtKB">
        <authorList>
            <consortium name="WormBaseParasite"/>
        </authorList>
    </citation>
    <scope>IDENTIFICATION</scope>
</reference>
<sequence>MRLKLFATPHLCIISALIVNGDLLSLVLSRKVSSFWRSAFAIAVISGMGYQGVKNIQQQLSIAGEYSNPEQEALFNWIQVNTRPEDVFAGSMPVMANLKLSTERPIVNHPHYENEEIRNRTMKVYSLYSRKPIHEVYQTLKSMRVDYYVFQPHNCQPNPRKGCSYIEMWDLVDPTNINKPSLCDIIHDSLQNNNINIIQPFETVYNSRFYVVFKL</sequence>